<evidence type="ECO:0008006" key="3">
    <source>
        <dbReference type="Google" id="ProtNLM"/>
    </source>
</evidence>
<protein>
    <recommendedName>
        <fullName evidence="3">Methyltransferase</fullName>
    </recommendedName>
</protein>
<evidence type="ECO:0000313" key="1">
    <source>
        <dbReference type="EMBL" id="KRG28427.1"/>
    </source>
</evidence>
<dbReference type="STRING" id="270918.APR42_06500"/>
<dbReference type="PANTHER" id="PTHR43861">
    <property type="entry name" value="TRANS-ACONITATE 2-METHYLTRANSFERASE-RELATED"/>
    <property type="match status" value="1"/>
</dbReference>
<dbReference type="Gene3D" id="3.40.50.150">
    <property type="entry name" value="Vaccinia Virus protein VP39"/>
    <property type="match status" value="1"/>
</dbReference>
<reference evidence="1" key="1">
    <citation type="submission" date="2015-10" db="EMBL/GenBank/DDBJ databases">
        <title>Draft genome sequence of Salegentibacter mishustinae KCTC 12263.</title>
        <authorList>
            <person name="Lin W."/>
            <person name="Zheng Q."/>
        </authorList>
    </citation>
    <scope>NUCLEOTIDE SEQUENCE [LARGE SCALE GENOMIC DNA]</scope>
    <source>
        <strain evidence="1">KCTC 12263</strain>
    </source>
</reference>
<dbReference type="RefSeq" id="WP_057482097.1">
    <property type="nucleotide sequence ID" value="NZ_BMWR01000001.1"/>
</dbReference>
<dbReference type="SUPFAM" id="SSF53335">
    <property type="entry name" value="S-adenosyl-L-methionine-dependent methyltransferases"/>
    <property type="match status" value="1"/>
</dbReference>
<dbReference type="AlphaFoldDB" id="A0A0Q9Z657"/>
<dbReference type="EMBL" id="LKTP01000023">
    <property type="protein sequence ID" value="KRG28427.1"/>
    <property type="molecule type" value="Genomic_DNA"/>
</dbReference>
<sequence length="349" mass="40909">MLSNRLKHNTKSIFNLNSTQKRAKKEIEDKVEFGSYPFENVSCQVCNSIKSRILSEKDRYGLHYTVRVCENCGLVYTSPRMVQDAYNNFYALEYRRLYSGREVPNLDNLKINEARGEKIYSYLEQFIKIKNRPVKVLEIGCSAGGILSYFKNAGCETLGVDLDANYIGYGREKLGLNLVEGTLRDVPSDFTPDIIIYSHVLEHILDIKAELLKLKSVCTKNTLLYIEVPGIKNIHASYNFNFLHYLQNAHTFHFSLTTLRNLMYKNDFKIIKGDEFIRSVFVKREEPESKEYFQNDFKEIGSYLENTERAWNKKQFSFSVIKRKFYLFIKNILVKIRCRLLKWKHQSLP</sequence>
<name>A0A0Q9Z657_9FLAO</name>
<evidence type="ECO:0000313" key="2">
    <source>
        <dbReference type="Proteomes" id="UP000051643"/>
    </source>
</evidence>
<dbReference type="Proteomes" id="UP000051643">
    <property type="component" value="Unassembled WGS sequence"/>
</dbReference>
<accession>A0A0Q9Z657</accession>
<proteinExistence type="predicted"/>
<comment type="caution">
    <text evidence="1">The sequence shown here is derived from an EMBL/GenBank/DDBJ whole genome shotgun (WGS) entry which is preliminary data.</text>
</comment>
<dbReference type="Pfam" id="PF13489">
    <property type="entry name" value="Methyltransf_23"/>
    <property type="match status" value="1"/>
</dbReference>
<dbReference type="OrthoDB" id="9791837at2"/>
<dbReference type="InterPro" id="IPR029063">
    <property type="entry name" value="SAM-dependent_MTases_sf"/>
</dbReference>
<keyword evidence="2" id="KW-1185">Reference proteome</keyword>
<dbReference type="CDD" id="cd02440">
    <property type="entry name" value="AdoMet_MTases"/>
    <property type="match status" value="1"/>
</dbReference>
<organism evidence="1 2">
    <name type="scientific">Salegentibacter mishustinae</name>
    <dbReference type="NCBI Taxonomy" id="270918"/>
    <lineage>
        <taxon>Bacteria</taxon>
        <taxon>Pseudomonadati</taxon>
        <taxon>Bacteroidota</taxon>
        <taxon>Flavobacteriia</taxon>
        <taxon>Flavobacteriales</taxon>
        <taxon>Flavobacteriaceae</taxon>
        <taxon>Salegentibacter</taxon>
    </lineage>
</organism>
<gene>
    <name evidence="1" type="ORF">APR42_06500</name>
</gene>